<reference evidence="2 3" key="1">
    <citation type="submission" date="2017-07" db="EMBL/GenBank/DDBJ databases">
        <title>Genome Sequence of Antarctobacter heliothermus Strain SMS3 Isolated from a culture of the Diatom Skeletonema marinoi.</title>
        <authorList>
            <person name="Topel M."/>
            <person name="Pinder M.I.M."/>
            <person name="Johansson O.N."/>
            <person name="Kourtchenko O."/>
            <person name="Godhe A."/>
            <person name="Clarke A.K."/>
        </authorList>
    </citation>
    <scope>NUCLEOTIDE SEQUENCE [LARGE SCALE GENOMIC DNA]</scope>
    <source>
        <strain evidence="2 3">SMS3</strain>
        <plasmid evidence="3">Plasmid psms3-1</plasmid>
    </source>
</reference>
<dbReference type="EMBL" id="CP022541">
    <property type="protein sequence ID" value="ASP23439.1"/>
    <property type="molecule type" value="Genomic_DNA"/>
</dbReference>
<dbReference type="InterPro" id="IPR006121">
    <property type="entry name" value="HMA_dom"/>
</dbReference>
<name>A0A222EB65_9RHOB</name>
<feature type="domain" description="HMA" evidence="1">
    <location>
        <begin position="1"/>
        <end position="62"/>
    </location>
</feature>
<proteinExistence type="predicted"/>
<dbReference type="Pfam" id="PF00403">
    <property type="entry name" value="HMA"/>
    <property type="match status" value="1"/>
</dbReference>
<dbReference type="InterPro" id="IPR036163">
    <property type="entry name" value="HMA_dom_sf"/>
</dbReference>
<dbReference type="AlphaFoldDB" id="A0A222EB65"/>
<dbReference type="KEGG" id="aht:ANTHELSMS3_05056"/>
<dbReference type="RefSeq" id="WP_094037518.1">
    <property type="nucleotide sequence ID" value="NZ_CP022541.1"/>
</dbReference>
<protein>
    <submittedName>
        <fullName evidence="2">Copper chaperone CopZ</fullName>
    </submittedName>
</protein>
<dbReference type="CDD" id="cd00371">
    <property type="entry name" value="HMA"/>
    <property type="match status" value="1"/>
</dbReference>
<dbReference type="OrthoDB" id="9801832at2"/>
<organism evidence="2 3">
    <name type="scientific">Antarctobacter heliothermus</name>
    <dbReference type="NCBI Taxonomy" id="74033"/>
    <lineage>
        <taxon>Bacteria</taxon>
        <taxon>Pseudomonadati</taxon>
        <taxon>Pseudomonadota</taxon>
        <taxon>Alphaproteobacteria</taxon>
        <taxon>Rhodobacterales</taxon>
        <taxon>Roseobacteraceae</taxon>
        <taxon>Antarctobacter</taxon>
    </lineage>
</organism>
<keyword evidence="2" id="KW-0614">Plasmid</keyword>
<sequence>MDFKVPDMSCGHCTSAIEKSVKSADPAAQIACDLDTRMVHIDSALRADQLSAAIKDAGYKSTAA</sequence>
<dbReference type="Proteomes" id="UP000203589">
    <property type="component" value="Plasmid pSMS3-1"/>
</dbReference>
<gene>
    <name evidence="2" type="primary">copZ</name>
    <name evidence="2" type="ORF">ANTHELSMS3_05056</name>
</gene>
<dbReference type="PROSITE" id="PS50846">
    <property type="entry name" value="HMA_2"/>
    <property type="match status" value="1"/>
</dbReference>
<dbReference type="Gene3D" id="3.30.70.100">
    <property type="match status" value="1"/>
</dbReference>
<dbReference type="SUPFAM" id="SSF55008">
    <property type="entry name" value="HMA, heavy metal-associated domain"/>
    <property type="match status" value="1"/>
</dbReference>
<evidence type="ECO:0000259" key="1">
    <source>
        <dbReference type="PROSITE" id="PS50846"/>
    </source>
</evidence>
<dbReference type="GO" id="GO:0046872">
    <property type="term" value="F:metal ion binding"/>
    <property type="evidence" value="ECO:0007669"/>
    <property type="project" value="InterPro"/>
</dbReference>
<geneLocation type="plasmid" evidence="3">
    <name>psms3-1</name>
</geneLocation>
<keyword evidence="3" id="KW-1185">Reference proteome</keyword>
<evidence type="ECO:0000313" key="2">
    <source>
        <dbReference type="EMBL" id="ASP23439.1"/>
    </source>
</evidence>
<evidence type="ECO:0000313" key="3">
    <source>
        <dbReference type="Proteomes" id="UP000203589"/>
    </source>
</evidence>
<accession>A0A222EB65</accession>